<dbReference type="EMBL" id="MTHD01000004">
    <property type="protein sequence ID" value="OMG52925.1"/>
    <property type="molecule type" value="Genomic_DNA"/>
</dbReference>
<protein>
    <submittedName>
        <fullName evidence="9">Outer membrane protein assembly factor</fullName>
    </submittedName>
</protein>
<dbReference type="PANTHER" id="PTHR12815">
    <property type="entry name" value="SORTING AND ASSEMBLY MACHINERY SAMM50 PROTEIN FAMILY MEMBER"/>
    <property type="match status" value="1"/>
</dbReference>
<evidence type="ECO:0000256" key="7">
    <source>
        <dbReference type="SAM" id="SignalP"/>
    </source>
</evidence>
<keyword evidence="10" id="KW-1185">Reference proteome</keyword>
<feature type="signal peptide" evidence="7">
    <location>
        <begin position="1"/>
        <end position="21"/>
    </location>
</feature>
<evidence type="ECO:0000259" key="8">
    <source>
        <dbReference type="Pfam" id="PF01103"/>
    </source>
</evidence>
<gene>
    <name evidence="9" type="ORF">BJN45_11775</name>
</gene>
<keyword evidence="6" id="KW-0998">Cell outer membrane</keyword>
<keyword evidence="2" id="KW-1134">Transmembrane beta strand</keyword>
<dbReference type="Gene3D" id="2.40.160.50">
    <property type="entry name" value="membrane protein fhac: a member of the omp85/tpsb transporter family"/>
    <property type="match status" value="1"/>
</dbReference>
<keyword evidence="5" id="KW-0472">Membrane</keyword>
<proteinExistence type="predicted"/>
<evidence type="ECO:0000256" key="6">
    <source>
        <dbReference type="ARBA" id="ARBA00023237"/>
    </source>
</evidence>
<evidence type="ECO:0000313" key="9">
    <source>
        <dbReference type="EMBL" id="OMG52925.1"/>
    </source>
</evidence>
<comment type="subcellular location">
    <subcellularLocation>
        <location evidence="1">Membrane</location>
    </subcellularLocation>
</comment>
<evidence type="ECO:0000256" key="2">
    <source>
        <dbReference type="ARBA" id="ARBA00022452"/>
    </source>
</evidence>
<dbReference type="RefSeq" id="WP_076095469.1">
    <property type="nucleotide sequence ID" value="NZ_MTHD01000004.1"/>
</dbReference>
<feature type="chain" id="PRO_5012277486" evidence="7">
    <location>
        <begin position="22"/>
        <end position="558"/>
    </location>
</feature>
<keyword evidence="4 7" id="KW-0732">Signal</keyword>
<dbReference type="Proteomes" id="UP000187526">
    <property type="component" value="Unassembled WGS sequence"/>
</dbReference>
<dbReference type="AlphaFoldDB" id="A0A1R1I2H7"/>
<accession>A0A1R1I2H7</accession>
<dbReference type="InterPro" id="IPR000184">
    <property type="entry name" value="Bac_surfAg_D15"/>
</dbReference>
<organism evidence="9 10">
    <name type="scientific">Azonexus hydrophilus</name>
    <dbReference type="NCBI Taxonomy" id="418702"/>
    <lineage>
        <taxon>Bacteria</taxon>
        <taxon>Pseudomonadati</taxon>
        <taxon>Pseudomonadota</taxon>
        <taxon>Betaproteobacteria</taxon>
        <taxon>Rhodocyclales</taxon>
        <taxon>Azonexaceae</taxon>
        <taxon>Azonexus</taxon>
    </lineage>
</organism>
<dbReference type="GO" id="GO:0097347">
    <property type="term" value="C:TAM protein secretion complex"/>
    <property type="evidence" value="ECO:0007669"/>
    <property type="project" value="TreeGrafter"/>
</dbReference>
<evidence type="ECO:0000256" key="3">
    <source>
        <dbReference type="ARBA" id="ARBA00022692"/>
    </source>
</evidence>
<dbReference type="PANTHER" id="PTHR12815:SF47">
    <property type="entry name" value="TRANSLOCATION AND ASSEMBLY MODULE SUBUNIT TAMA"/>
    <property type="match status" value="1"/>
</dbReference>
<evidence type="ECO:0000313" key="10">
    <source>
        <dbReference type="Proteomes" id="UP000187526"/>
    </source>
</evidence>
<reference evidence="9 10" key="1">
    <citation type="submission" date="2016-10" db="EMBL/GenBank/DDBJ databases">
        <title>Alkaliphiles isolated from bioreactors.</title>
        <authorList>
            <person name="Salah Z."/>
            <person name="Rout S.P."/>
            <person name="Humphreys P.N."/>
        </authorList>
    </citation>
    <scope>NUCLEOTIDE SEQUENCE [LARGE SCALE GENOMIC DNA]</scope>
    <source>
        <strain evidence="9 10">ZS02</strain>
    </source>
</reference>
<dbReference type="Gene3D" id="3.10.20.310">
    <property type="entry name" value="membrane protein fhac"/>
    <property type="match status" value="2"/>
</dbReference>
<dbReference type="GO" id="GO:0009306">
    <property type="term" value="P:protein secretion"/>
    <property type="evidence" value="ECO:0007669"/>
    <property type="project" value="TreeGrafter"/>
</dbReference>
<keyword evidence="3" id="KW-0812">Transmembrane</keyword>
<evidence type="ECO:0000256" key="5">
    <source>
        <dbReference type="ARBA" id="ARBA00023136"/>
    </source>
</evidence>
<evidence type="ECO:0000256" key="1">
    <source>
        <dbReference type="ARBA" id="ARBA00004370"/>
    </source>
</evidence>
<dbReference type="Pfam" id="PF01103">
    <property type="entry name" value="Omp85"/>
    <property type="match status" value="1"/>
</dbReference>
<comment type="caution">
    <text evidence="9">The sequence shown here is derived from an EMBL/GenBank/DDBJ whole genome shotgun (WGS) entry which is preliminary data.</text>
</comment>
<evidence type="ECO:0000256" key="4">
    <source>
        <dbReference type="ARBA" id="ARBA00022729"/>
    </source>
</evidence>
<feature type="domain" description="Bacterial surface antigen (D15)" evidence="8">
    <location>
        <begin position="252"/>
        <end position="554"/>
    </location>
</feature>
<dbReference type="InterPro" id="IPR039910">
    <property type="entry name" value="D15-like"/>
</dbReference>
<sequence length="558" mass="60947">MRPSACLVALLSAGMAMPATAQLRIDAPAAIVARIAPHLPANASQQRVEALAGQILATEGYFSPAFAFAEDEAGLQLKIDSGPRTLIGNVDVAVDGPVNEKTRADLIAGWRLPVGQPFRQDDWNAAKQQVLAELLAVEHAAARLVDSQAEIDTETSRAALHARYDGGPRYRFGALQVDGLHRYTPALIARYNRSVRPGDPYRSESLQTLISNLQATPYFANVRAELDTAAAEMADDGSAVAPVRLRVRERPGHRAGFGAGFSSNTGARVEANYNTPDFFGQAWEFDTGLRLEQKRQTLYADILLPPDGGQRRHSIGVVSETSDIEKLKTERHALGIQSVQQRGSVEQRLSLNWQRERRTPEGSEIVTSRALVPNVMWTWRQVDNLLDPRAGTVLQLSVGGGATAALSDQNFLRLHGRVQHYLPVGERDTLALRAELGRTFADSRLRIPQDYLFRTGGTGSVRGYAYQSLGIKEGEATVGGRYLAVGSVEYTHWLNDTWGVATFIDAGDAVDELRDARLAVGYGLGVRWRSPAGPIGADLAYGERERQLHLHFSLAIPF</sequence>
<dbReference type="STRING" id="418702.BJN45_11775"/>
<dbReference type="GO" id="GO:0009279">
    <property type="term" value="C:cell outer membrane"/>
    <property type="evidence" value="ECO:0007669"/>
    <property type="project" value="TreeGrafter"/>
</dbReference>
<name>A0A1R1I2H7_9RHOO</name>